<dbReference type="AlphaFoldDB" id="A0A9P5IGN7"/>
<name>A0A9P5IGN7_9HELO</name>
<dbReference type="GeneID" id="62151522"/>
<organism evidence="2 3">
    <name type="scientific">Botrytis byssoidea</name>
    <dbReference type="NCBI Taxonomy" id="139641"/>
    <lineage>
        <taxon>Eukaryota</taxon>
        <taxon>Fungi</taxon>
        <taxon>Dikarya</taxon>
        <taxon>Ascomycota</taxon>
        <taxon>Pezizomycotina</taxon>
        <taxon>Leotiomycetes</taxon>
        <taxon>Helotiales</taxon>
        <taxon>Sclerotiniaceae</taxon>
        <taxon>Botrytis</taxon>
    </lineage>
</organism>
<sequence>MLLQRLFLFGLAAGTLVTPAHPVLFDRDNGICSAENMKVDISDYNCPKKNTLDNKGYCSKPIPMSGGSCGSGTECSISSTQSISYVNTFSMNAGIGGAVAKVLESAFDIGASYTFSKTLSYSDTAGSKITLKENECGYWTFIPYVLESCGTLTETAEKSAPAGYMNSGTCQYCDKSSYTNTANWCNTTPYKNAAGLADGKLYLVYTYCNGTGVAWEKMQASPYIYPGVSTAQK</sequence>
<accession>A0A9P5IGN7</accession>
<keyword evidence="3" id="KW-1185">Reference proteome</keyword>
<protein>
    <submittedName>
        <fullName evidence="2">Uncharacterized protein</fullName>
    </submittedName>
</protein>
<feature type="chain" id="PRO_5040385733" evidence="1">
    <location>
        <begin position="23"/>
        <end position="233"/>
    </location>
</feature>
<evidence type="ECO:0000313" key="3">
    <source>
        <dbReference type="Proteomes" id="UP000710849"/>
    </source>
</evidence>
<gene>
    <name evidence="2" type="ORF">EAE97_007934</name>
</gene>
<keyword evidence="1" id="KW-0732">Signal</keyword>
<feature type="signal peptide" evidence="1">
    <location>
        <begin position="1"/>
        <end position="22"/>
    </location>
</feature>
<dbReference type="RefSeq" id="XP_038730698.1">
    <property type="nucleotide sequence ID" value="XM_038878448.1"/>
</dbReference>
<evidence type="ECO:0000313" key="2">
    <source>
        <dbReference type="EMBL" id="KAF7936568.1"/>
    </source>
</evidence>
<dbReference type="Proteomes" id="UP000710849">
    <property type="component" value="Unassembled WGS sequence"/>
</dbReference>
<dbReference type="EMBL" id="RCSW01000016">
    <property type="protein sequence ID" value="KAF7936568.1"/>
    <property type="molecule type" value="Genomic_DNA"/>
</dbReference>
<reference evidence="2 3" key="1">
    <citation type="journal article" date="2020" name="Genome Biol. Evol.">
        <title>Comparative genomics of Sclerotiniaceae.</title>
        <authorList>
            <person name="Valero Jimenez C.A."/>
            <person name="Steentjes M."/>
            <person name="Scholten O.E."/>
            <person name="Van Kan J.A.L."/>
        </authorList>
    </citation>
    <scope>NUCLEOTIDE SEQUENCE [LARGE SCALE GENOMIC DNA]</scope>
    <source>
        <strain evidence="2 3">MUCL 94</strain>
    </source>
</reference>
<comment type="caution">
    <text evidence="2">The sequence shown here is derived from an EMBL/GenBank/DDBJ whole genome shotgun (WGS) entry which is preliminary data.</text>
</comment>
<proteinExistence type="predicted"/>
<evidence type="ECO:0000256" key="1">
    <source>
        <dbReference type="SAM" id="SignalP"/>
    </source>
</evidence>